<dbReference type="OrthoDB" id="9787241at2"/>
<evidence type="ECO:0000313" key="3">
    <source>
        <dbReference type="Proteomes" id="UP000232638"/>
    </source>
</evidence>
<dbReference type="RefSeq" id="WP_100919460.1">
    <property type="nucleotide sequence ID" value="NZ_CP020370.1"/>
</dbReference>
<organism evidence="2 3">
    <name type="scientific">Candidatus Thiodictyon syntrophicum</name>
    <dbReference type="NCBI Taxonomy" id="1166950"/>
    <lineage>
        <taxon>Bacteria</taxon>
        <taxon>Pseudomonadati</taxon>
        <taxon>Pseudomonadota</taxon>
        <taxon>Gammaproteobacteria</taxon>
        <taxon>Chromatiales</taxon>
        <taxon>Chromatiaceae</taxon>
        <taxon>Thiodictyon</taxon>
    </lineage>
</organism>
<protein>
    <recommendedName>
        <fullName evidence="1">CRISPR-associated protein Cas6 C-terminal domain-containing protein</fullName>
    </recommendedName>
</protein>
<dbReference type="Gene3D" id="3.30.70.1900">
    <property type="match status" value="1"/>
</dbReference>
<accession>A0A2K8U805</accession>
<reference evidence="2 3" key="1">
    <citation type="submission" date="2017-03" db="EMBL/GenBank/DDBJ databases">
        <title>Complete genome sequence of Candidatus 'Thiodictyon syntrophicum' sp. nov. strain Cad16T, a photolithoautotroph purple sulfur bacterium isolated from an alpine meromictic lake.</title>
        <authorList>
            <person name="Luedin S.M."/>
            <person name="Pothier J.F."/>
            <person name="Danza F."/>
            <person name="Storelli N."/>
            <person name="Wittwer M."/>
            <person name="Tonolla M."/>
        </authorList>
    </citation>
    <scope>NUCLEOTIDE SEQUENCE [LARGE SCALE GENOMIC DNA]</scope>
    <source>
        <strain evidence="2 3">Cad16T</strain>
    </source>
</reference>
<dbReference type="Proteomes" id="UP000232638">
    <property type="component" value="Chromosome"/>
</dbReference>
<dbReference type="Pfam" id="PF10040">
    <property type="entry name" value="CRISPR_Cas6"/>
    <property type="match status" value="1"/>
</dbReference>
<feature type="domain" description="CRISPR-associated protein Cas6 C-terminal" evidence="1">
    <location>
        <begin position="196"/>
        <end position="320"/>
    </location>
</feature>
<name>A0A2K8U805_9GAMM</name>
<evidence type="ECO:0000259" key="1">
    <source>
        <dbReference type="Pfam" id="PF10040"/>
    </source>
</evidence>
<gene>
    <name evidence="2" type="ORF">THSYN_12510</name>
</gene>
<evidence type="ECO:0000313" key="2">
    <source>
        <dbReference type="EMBL" id="AUB81703.1"/>
    </source>
</evidence>
<sequence length="333" mass="36477">MSDDAQHETATTGRFPPLARFNFALRALDDIALPDYPGSAWRGLLGHGLRRTACVTRQPTCAGCLLIHQCVYSLIFETPPPPAHDSAGFTAMPHPFVLDLDPQAPRRYHSGAALALGITLIGPAIGQLPYLIHALTAAGTQGLGWERGRFALEAVQRETAPGTALWETVYDTGSGACRQGQVPPLNPPPAPALVRLRLLTPLRIKHHGRFIGPEQFTLTDLLRHLYNRLQRLALMYGGQPQTFDWPKAQALLSGLRLQDPALTWHDWTRYSSRQQTLMQLGGLMGDLVIGGPALSQVWPELWFGQWAHVGKGTAFGLGAYRLEAIENRQAPSA</sequence>
<dbReference type="AlphaFoldDB" id="A0A2K8U805"/>
<proteinExistence type="predicted"/>
<keyword evidence="3" id="KW-1185">Reference proteome</keyword>
<dbReference type="InterPro" id="IPR019267">
    <property type="entry name" value="CRISPR-assoc_Cas6_C"/>
</dbReference>
<dbReference type="KEGG" id="tsy:THSYN_12510"/>
<dbReference type="EMBL" id="CP020370">
    <property type="protein sequence ID" value="AUB81703.1"/>
    <property type="molecule type" value="Genomic_DNA"/>
</dbReference>